<evidence type="ECO:0000313" key="1">
    <source>
        <dbReference type="EMBL" id="RRD48264.1"/>
    </source>
</evidence>
<evidence type="ECO:0000313" key="2">
    <source>
        <dbReference type="Proteomes" id="UP000280935"/>
    </source>
</evidence>
<sequence length="679" mass="73423">MTTRESNLPPGQWTTRQLRRWLTELSRDLPPGEVLDTYVAATRERVGAGLAPQAELGATTRRLAAAAGRDGEAVVRDLLREVLGLPGIVGASINFWRKHLDDLRVLGRDEPVRDLVAGIVSTQCTPEEWVEVLEATGVADDLRSGRLDATAWVIPHLERLFSRPHGSQYRFAEFVAGLDFRGRIHLWADAWHLDLDVLDALVAAHAPFSFMGGVSGGHAVAEWAAREPRRPLDHLAASNWHQDFSHEEIEDCWPVIIAHDGAKRLLRRWAEPQLRRRPHPRELYWELSRLRPLCTLAGGAIVGDEVRQLADHLDAPALLVRALAQGIPGVRGVGQVGLEDAARLLGLSPTAPDFLEEGQRIDASPEALDVASAVVGGERAADAVEMAARINRLVADGRAQLDGLTGSPGLGVAVRSDLAIWAFPPLHPTARPNNRERVLAAGEALASGRLPELDWWEPSLTLASVCPEVLLAIAVGPGRDVAEIQGAAALIEACLDARLLTSRARAWTFPNEPPVVAKGDRVAGGLCVGTWQANGEEHALVLAPGGERPDRVAGRPVAEWRRTRLGDPPWVVAGFRRLLAEGPPPWRPSLVEELATATELPREVSALILAGRVDGAVPDGVRDLLGLTAAEMERAVDAVSGMDRLLLIGLLSAGAIPGNPVVDGPNVVSMIEFWQWHHP</sequence>
<dbReference type="Proteomes" id="UP000280935">
    <property type="component" value="Unassembled WGS sequence"/>
</dbReference>
<gene>
    <name evidence="1" type="ORF">EII35_13730</name>
</gene>
<organism evidence="1 2">
    <name type="scientific">Arachnia propionica</name>
    <dbReference type="NCBI Taxonomy" id="1750"/>
    <lineage>
        <taxon>Bacteria</taxon>
        <taxon>Bacillati</taxon>
        <taxon>Actinomycetota</taxon>
        <taxon>Actinomycetes</taxon>
        <taxon>Propionibacteriales</taxon>
        <taxon>Propionibacteriaceae</taxon>
        <taxon>Arachnia</taxon>
    </lineage>
</organism>
<dbReference type="OrthoDB" id="9803828at2"/>
<proteinExistence type="predicted"/>
<name>A0A3P1WNW2_9ACTN</name>
<dbReference type="RefSeq" id="WP_125229035.1">
    <property type="nucleotide sequence ID" value="NZ_RQYT01000047.1"/>
</dbReference>
<protein>
    <submittedName>
        <fullName evidence="1">Uncharacterized protein</fullName>
    </submittedName>
</protein>
<comment type="caution">
    <text evidence="1">The sequence shown here is derived from an EMBL/GenBank/DDBJ whole genome shotgun (WGS) entry which is preliminary data.</text>
</comment>
<dbReference type="EMBL" id="RQYT01000047">
    <property type="protein sequence ID" value="RRD48264.1"/>
    <property type="molecule type" value="Genomic_DNA"/>
</dbReference>
<accession>A0A3P1WNW2</accession>
<reference evidence="1 2" key="1">
    <citation type="submission" date="2018-11" db="EMBL/GenBank/DDBJ databases">
        <title>Genomes From Bacteria Associated with the Canine Oral Cavity: a Test Case for Automated Genome-Based Taxonomic Assignment.</title>
        <authorList>
            <person name="Coil D.A."/>
            <person name="Jospin G."/>
            <person name="Darling A.E."/>
            <person name="Wallis C."/>
            <person name="Davis I.J."/>
            <person name="Harris S."/>
            <person name="Eisen J.A."/>
            <person name="Holcombe L.J."/>
            <person name="O'Flynn C."/>
        </authorList>
    </citation>
    <scope>NUCLEOTIDE SEQUENCE [LARGE SCALE GENOMIC DNA]</scope>
    <source>
        <strain evidence="1 2">OH2822_COT-296</strain>
    </source>
</reference>
<dbReference type="AlphaFoldDB" id="A0A3P1WNW2"/>